<proteinExistence type="predicted"/>
<evidence type="ECO:0000256" key="1">
    <source>
        <dbReference type="SAM" id="Phobius"/>
    </source>
</evidence>
<sequence>MLYILLNLFFLPKHFKLLFTKIFRFSIFFYFGLNINGLFWLCTEGFNLFNFILNNLDDFSYHKTLKNQIFNNNFFICSSIEDTIDEKEIKGISFLTKVVIGSLIVGVCLFIFFNLNGGNSPDNLSLNNNNNYDITALPPYKGTIVLNYYNHPNPYWRPAVTYPIIQTQYGTPIENYFMG</sequence>
<geneLocation type="mitochondrion" evidence="2"/>
<accession>S5TYY1</accession>
<dbReference type="GeneID" id="16833602"/>
<keyword evidence="2" id="KW-0496">Mitochondrion</keyword>
<reference evidence="2" key="2">
    <citation type="journal article" date="2014" name="J. Eukaryot. Microbiol.">
        <title>Mitochondrial Genome Sequences and Comparative Genomics of Achlya hypogyna and Thraustotheca clavata.</title>
        <authorList>
            <person name="O'Brien M.A."/>
            <person name="Misner I."/>
            <person name="Lane C.E."/>
        </authorList>
    </citation>
    <scope>NUCLEOTIDE SEQUENCE</scope>
</reference>
<protein>
    <submittedName>
        <fullName evidence="2">Uncharacterized protein</fullName>
    </submittedName>
</protein>
<organism evidence="2">
    <name type="scientific">Achlya hypogyna</name>
    <name type="common">Oomycete</name>
    <name type="synonym">Protoachlya hypogyna</name>
    <dbReference type="NCBI Taxonomy" id="1202772"/>
    <lineage>
        <taxon>Eukaryota</taxon>
        <taxon>Sar</taxon>
        <taxon>Stramenopiles</taxon>
        <taxon>Oomycota</taxon>
        <taxon>Saprolegniomycetes</taxon>
        <taxon>Saprolegniales</taxon>
        <taxon>Achlyaceae</taxon>
        <taxon>Achlya</taxon>
    </lineage>
</organism>
<keyword evidence="1" id="KW-0472">Membrane</keyword>
<keyword evidence="1" id="KW-0812">Transmembrane</keyword>
<name>S5TYY1_ACHHY</name>
<dbReference type="RefSeq" id="YP_008475342.1">
    <property type="nucleotide sequence ID" value="NC_022178.1"/>
</dbReference>
<feature type="transmembrane region" description="Helical" evidence="1">
    <location>
        <begin position="94"/>
        <end position="115"/>
    </location>
</feature>
<feature type="transmembrane region" description="Helical" evidence="1">
    <location>
        <begin position="22"/>
        <end position="42"/>
    </location>
</feature>
<reference evidence="2" key="1">
    <citation type="submission" date="2013-06" db="EMBL/GenBank/DDBJ databases">
        <authorList>
            <person name="O'Brian M.A."/>
            <person name="Misner I."/>
            <person name="Lane C.E."/>
        </authorList>
    </citation>
    <scope>NUCLEOTIDE SEQUENCE</scope>
</reference>
<dbReference type="AlphaFoldDB" id="S5TYY1"/>
<keyword evidence="1" id="KW-1133">Transmembrane helix</keyword>
<dbReference type="EMBL" id="KF226724">
    <property type="protein sequence ID" value="AGS55480.1"/>
    <property type="molecule type" value="Genomic_DNA"/>
</dbReference>
<evidence type="ECO:0000313" key="2">
    <source>
        <dbReference type="EMBL" id="AGS55480.1"/>
    </source>
</evidence>